<feature type="transmembrane region" description="Helical" evidence="7">
    <location>
        <begin position="84"/>
        <end position="108"/>
    </location>
</feature>
<evidence type="ECO:0000256" key="5">
    <source>
        <dbReference type="ARBA" id="ARBA00022989"/>
    </source>
</evidence>
<feature type="transmembrane region" description="Helical" evidence="7">
    <location>
        <begin position="178"/>
        <end position="200"/>
    </location>
</feature>
<accession>S5AM62</accession>
<dbReference type="PANTHER" id="PTHR30250:SF10">
    <property type="entry name" value="LIPOPOLYSACCHARIDE BIOSYNTHESIS PROTEIN WZXC"/>
    <property type="match status" value="1"/>
</dbReference>
<dbReference type="BioCyc" id="AMAC1300253:G12YX-1349-MONOMER"/>
<dbReference type="InterPro" id="IPR050833">
    <property type="entry name" value="Poly_Biosynth_Transport"/>
</dbReference>
<dbReference type="AlphaFoldDB" id="S5AM62"/>
<organism evidence="8 9">
    <name type="scientific">Alteromonas mediterranea 615</name>
    <dbReference type="NCBI Taxonomy" id="1300253"/>
    <lineage>
        <taxon>Bacteria</taxon>
        <taxon>Pseudomonadati</taxon>
        <taxon>Pseudomonadota</taxon>
        <taxon>Gammaproteobacteria</taxon>
        <taxon>Alteromonadales</taxon>
        <taxon>Alteromonadaceae</taxon>
        <taxon>Alteromonas/Salinimonas group</taxon>
        <taxon>Alteromonas</taxon>
    </lineage>
</organism>
<comment type="similarity">
    <text evidence="2">Belongs to the polysaccharide synthase family.</text>
</comment>
<sequence>MTRNLINGAAYNILNIMIQIFLGMLVFREMYINFGEHDFGMWMLVFAVMTQITLFEFGLGSIVSKLTPILKESEINTAQFSTALFAILLIGAFFFLILAISSFVFSLFPDFAKFDGNITLAELVFLLGANFVFTFQSVAAQAYLNGKFKLGVLNAIKVVVSVVRSVGILIGLGYGLGIFFVGIAFACSSFLQLAAMLFISHKIGLFNDFRLSTCSAESWNQIKLLGSRFMFININNYLRNNAAVVVCGLVLGAVAVVPLRIAGRLIEIYVQLSAALITMLTPYFSTFSANNSEALRKSFRISLLASSSMAALIFINIYFLSSWFINLWLGEVPEGTLDVLIILSGGFLLANSQGPCTPLMISKDQGDSIMSLCLIEICLVIILIYPMVLAIGIIGSAYATIIALVISRGVIQPFLVSRLLPISLSSYFISVIIPILTVIVIVSCLYYASSWFDNNITFLRVASFILLQLIAAIALAFLLRRLYFRRDCIHNT</sequence>
<dbReference type="GO" id="GO:0005886">
    <property type="term" value="C:plasma membrane"/>
    <property type="evidence" value="ECO:0007669"/>
    <property type="project" value="UniProtKB-SubCell"/>
</dbReference>
<keyword evidence="6 7" id="KW-0472">Membrane</keyword>
<evidence type="ECO:0000256" key="2">
    <source>
        <dbReference type="ARBA" id="ARBA00007430"/>
    </source>
</evidence>
<reference evidence="8 9" key="1">
    <citation type="journal article" date="2013" name="Genome Biol. Evol.">
        <title>Genomic Diversity of "Deep Ecotype" Alteromonas macleodii Isolates: Evidence for Pan-Mediterranean Clonal Frames.</title>
        <authorList>
            <person name="Lopez-Perez M."/>
            <person name="Gonzaga A."/>
            <person name="Rodriguez-Valera F."/>
        </authorList>
    </citation>
    <scope>NUCLEOTIDE SEQUENCE [LARGE SCALE GENOMIC DNA]</scope>
    <source>
        <strain evidence="9">'English Channel 615'</strain>
    </source>
</reference>
<feature type="transmembrane region" description="Helical" evidence="7">
    <location>
        <begin position="461"/>
        <end position="479"/>
    </location>
</feature>
<dbReference type="EMBL" id="CP004846">
    <property type="protein sequence ID" value="AGP77743.1"/>
    <property type="molecule type" value="Genomic_DNA"/>
</dbReference>
<dbReference type="PANTHER" id="PTHR30250">
    <property type="entry name" value="PST FAMILY PREDICTED COLANIC ACID TRANSPORTER"/>
    <property type="match status" value="1"/>
</dbReference>
<feature type="transmembrane region" description="Helical" evidence="7">
    <location>
        <begin position="39"/>
        <end position="63"/>
    </location>
</feature>
<keyword evidence="5 7" id="KW-1133">Transmembrane helix</keyword>
<gene>
    <name evidence="8" type="ORF">I633_08405</name>
</gene>
<evidence type="ECO:0000256" key="3">
    <source>
        <dbReference type="ARBA" id="ARBA00022475"/>
    </source>
</evidence>
<evidence type="ECO:0000256" key="1">
    <source>
        <dbReference type="ARBA" id="ARBA00004651"/>
    </source>
</evidence>
<protein>
    <submittedName>
        <fullName evidence="8">Polysaccharide biosynthesis protein</fullName>
    </submittedName>
</protein>
<feature type="transmembrane region" description="Helical" evidence="7">
    <location>
        <begin position="268"/>
        <end position="289"/>
    </location>
</feature>
<dbReference type="HOGENOM" id="CLU_043921_0_0_6"/>
<keyword evidence="3" id="KW-1003">Cell membrane</keyword>
<feature type="transmembrane region" description="Helical" evidence="7">
    <location>
        <begin position="373"/>
        <end position="395"/>
    </location>
</feature>
<evidence type="ECO:0000256" key="7">
    <source>
        <dbReference type="SAM" id="Phobius"/>
    </source>
</evidence>
<evidence type="ECO:0000313" key="9">
    <source>
        <dbReference type="Proteomes" id="UP000014909"/>
    </source>
</evidence>
<evidence type="ECO:0000313" key="8">
    <source>
        <dbReference type="EMBL" id="AGP77743.1"/>
    </source>
</evidence>
<comment type="subcellular location">
    <subcellularLocation>
        <location evidence="1">Cell membrane</location>
        <topology evidence="1">Multi-pass membrane protein</topology>
    </subcellularLocation>
</comment>
<feature type="transmembrane region" description="Helical" evidence="7">
    <location>
        <begin position="242"/>
        <end position="262"/>
    </location>
</feature>
<evidence type="ECO:0000256" key="6">
    <source>
        <dbReference type="ARBA" id="ARBA00023136"/>
    </source>
</evidence>
<feature type="transmembrane region" description="Helical" evidence="7">
    <location>
        <begin position="120"/>
        <end position="140"/>
    </location>
</feature>
<feature type="transmembrane region" description="Helical" evidence="7">
    <location>
        <begin position="427"/>
        <end position="449"/>
    </location>
</feature>
<dbReference type="PATRIC" id="fig|1300253.3.peg.1748"/>
<feature type="transmembrane region" description="Helical" evidence="7">
    <location>
        <begin position="152"/>
        <end position="172"/>
    </location>
</feature>
<keyword evidence="4 7" id="KW-0812">Transmembrane</keyword>
<dbReference type="Proteomes" id="UP000014909">
    <property type="component" value="Chromosome"/>
</dbReference>
<dbReference type="KEGG" id="amh:I633_08405"/>
<feature type="transmembrane region" description="Helical" evidence="7">
    <location>
        <begin position="339"/>
        <end position="361"/>
    </location>
</feature>
<evidence type="ECO:0000256" key="4">
    <source>
        <dbReference type="ARBA" id="ARBA00022692"/>
    </source>
</evidence>
<name>S5AM62_9ALTE</name>
<proteinExistence type="inferred from homology"/>
<feature type="transmembrane region" description="Helical" evidence="7">
    <location>
        <begin position="9"/>
        <end position="27"/>
    </location>
</feature>
<dbReference type="Pfam" id="PF13440">
    <property type="entry name" value="Polysacc_synt_3"/>
    <property type="match status" value="1"/>
</dbReference>
<feature type="transmembrane region" description="Helical" evidence="7">
    <location>
        <begin position="301"/>
        <end position="319"/>
    </location>
</feature>